<protein>
    <submittedName>
        <fullName evidence="2">Uncharacterized protein</fullName>
    </submittedName>
</protein>
<evidence type="ECO:0000313" key="3">
    <source>
        <dbReference type="Proteomes" id="UP000291832"/>
    </source>
</evidence>
<organism evidence="2 3">
    <name type="scientific">Leucobacter luti</name>
    <dbReference type="NCBI Taxonomy" id="340320"/>
    <lineage>
        <taxon>Bacteria</taxon>
        <taxon>Bacillati</taxon>
        <taxon>Actinomycetota</taxon>
        <taxon>Actinomycetes</taxon>
        <taxon>Micrococcales</taxon>
        <taxon>Microbacteriaceae</taxon>
        <taxon>Leucobacter</taxon>
    </lineage>
</organism>
<keyword evidence="3" id="KW-1185">Reference proteome</keyword>
<feature type="compositionally biased region" description="Basic and acidic residues" evidence="1">
    <location>
        <begin position="38"/>
        <end position="56"/>
    </location>
</feature>
<proteinExistence type="predicted"/>
<reference evidence="2 3" key="1">
    <citation type="journal article" date="2015" name="Stand. Genomic Sci.">
        <title>Genomic Encyclopedia of Bacterial and Archaeal Type Strains, Phase III: the genomes of soil and plant-associated and newly described type strains.</title>
        <authorList>
            <person name="Whitman W.B."/>
            <person name="Woyke T."/>
            <person name="Klenk H.P."/>
            <person name="Zhou Y."/>
            <person name="Lilburn T.G."/>
            <person name="Beck B.J."/>
            <person name="De Vos P."/>
            <person name="Vandamme P."/>
            <person name="Eisen J.A."/>
            <person name="Garrity G."/>
            <person name="Hugenholtz P."/>
            <person name="Kyrpides N.C."/>
        </authorList>
    </citation>
    <scope>NUCLEOTIDE SEQUENCE [LARGE SCALE GENOMIC DNA]</scope>
    <source>
        <strain evidence="2 3">RF6</strain>
    </source>
</reference>
<gene>
    <name evidence="2" type="ORF">EV139_0857</name>
</gene>
<dbReference type="Proteomes" id="UP000291832">
    <property type="component" value="Unassembled WGS sequence"/>
</dbReference>
<dbReference type="AlphaFoldDB" id="A0A4Q7U209"/>
<evidence type="ECO:0000256" key="1">
    <source>
        <dbReference type="SAM" id="MobiDB-lite"/>
    </source>
</evidence>
<dbReference type="RefSeq" id="WP_130453083.1">
    <property type="nucleotide sequence ID" value="NZ_QYAG01000001.1"/>
</dbReference>
<dbReference type="OrthoDB" id="3546247at2"/>
<evidence type="ECO:0000313" key="2">
    <source>
        <dbReference type="EMBL" id="RZT66730.1"/>
    </source>
</evidence>
<name>A0A4Q7U209_9MICO</name>
<sequence>MTDLSCGSLTYAGVSFQFGEGTPYAITNFKRGTAGYRTSDRDRVRRDGRQMGRDYKAGPSHELSLAVLGEGGTRAEREADVRSLVRALAAVWSADSLRSQSGAVAELRVGDRVARGRPRDFMPDDSGLWDGTDEPVLVFDATDDHWYGAEEATTIRFVPVFTGGLPISAEVPFVLGGGSGESSYMVTVGGDVAAWPVFELHGPIRDPFIEVVGVGRLVFTGQLAYDQTLTVNTSDGWVKRDGAAFPGALSPAGSRLSDMALRPGSYQVFFGGYDPTGSSSLDVRVAPAFTSF</sequence>
<accession>A0A4Q7U209</accession>
<feature type="region of interest" description="Disordered" evidence="1">
    <location>
        <begin position="37"/>
        <end position="56"/>
    </location>
</feature>
<dbReference type="EMBL" id="SHKI01000003">
    <property type="protein sequence ID" value="RZT66730.1"/>
    <property type="molecule type" value="Genomic_DNA"/>
</dbReference>
<comment type="caution">
    <text evidence="2">The sequence shown here is derived from an EMBL/GenBank/DDBJ whole genome shotgun (WGS) entry which is preliminary data.</text>
</comment>